<protein>
    <submittedName>
        <fullName evidence="4">Secreted protein</fullName>
    </submittedName>
</protein>
<accession>A0A914UR23</accession>
<feature type="chain" id="PRO_5037617978" evidence="2">
    <location>
        <begin position="25"/>
        <end position="122"/>
    </location>
</feature>
<keyword evidence="2" id="KW-0732">Signal</keyword>
<organism evidence="3 4">
    <name type="scientific">Plectus sambesii</name>
    <dbReference type="NCBI Taxonomy" id="2011161"/>
    <lineage>
        <taxon>Eukaryota</taxon>
        <taxon>Metazoa</taxon>
        <taxon>Ecdysozoa</taxon>
        <taxon>Nematoda</taxon>
        <taxon>Chromadorea</taxon>
        <taxon>Plectida</taxon>
        <taxon>Plectina</taxon>
        <taxon>Plectoidea</taxon>
        <taxon>Plectidae</taxon>
        <taxon>Plectus</taxon>
    </lineage>
</organism>
<evidence type="ECO:0000256" key="1">
    <source>
        <dbReference type="SAM" id="MobiDB-lite"/>
    </source>
</evidence>
<evidence type="ECO:0000313" key="3">
    <source>
        <dbReference type="Proteomes" id="UP000887566"/>
    </source>
</evidence>
<evidence type="ECO:0000313" key="4">
    <source>
        <dbReference type="WBParaSite" id="PSAMB.scaffold1193size34644.g11535.t1"/>
    </source>
</evidence>
<feature type="region of interest" description="Disordered" evidence="1">
    <location>
        <begin position="54"/>
        <end position="79"/>
    </location>
</feature>
<proteinExistence type="predicted"/>
<dbReference type="Proteomes" id="UP000887566">
    <property type="component" value="Unplaced"/>
</dbReference>
<feature type="signal peptide" evidence="2">
    <location>
        <begin position="1"/>
        <end position="24"/>
    </location>
</feature>
<dbReference type="WBParaSite" id="PSAMB.scaffold1193size34644.g11535.t1">
    <property type="protein sequence ID" value="PSAMB.scaffold1193size34644.g11535.t1"/>
    <property type="gene ID" value="PSAMB.scaffold1193size34644.g11535"/>
</dbReference>
<keyword evidence="3" id="KW-1185">Reference proteome</keyword>
<sequence>MKEPMLLGWLFLLLAVALVAVVDAQRLIDPAEEDVDQQFQYWLRRVQHRGKRSTRDCRRSNCDTRSVSTPPIPPSLAGACQKSRASGREVCYPRYEDLDTSCTDVSGTGGKGLVAPPTIQHA</sequence>
<dbReference type="AlphaFoldDB" id="A0A914UR23"/>
<evidence type="ECO:0000256" key="2">
    <source>
        <dbReference type="SAM" id="SignalP"/>
    </source>
</evidence>
<name>A0A914UR23_9BILA</name>
<reference evidence="4" key="1">
    <citation type="submission" date="2022-11" db="UniProtKB">
        <authorList>
            <consortium name="WormBaseParasite"/>
        </authorList>
    </citation>
    <scope>IDENTIFICATION</scope>
</reference>